<keyword evidence="3" id="KW-0805">Transcription regulation</keyword>
<dbReference type="Pfam" id="PF00158">
    <property type="entry name" value="Sigma54_activat"/>
    <property type="match status" value="1"/>
</dbReference>
<dbReference type="InterPro" id="IPR009057">
    <property type="entry name" value="Homeodomain-like_sf"/>
</dbReference>
<dbReference type="PROSITE" id="PS50045">
    <property type="entry name" value="SIGMA54_INTERACT_4"/>
    <property type="match status" value="1"/>
</dbReference>
<keyword evidence="2" id="KW-0067">ATP-binding</keyword>
<dbReference type="PROSITE" id="PS00676">
    <property type="entry name" value="SIGMA54_INTERACT_2"/>
    <property type="match status" value="1"/>
</dbReference>
<feature type="modified residue" description="4-aspartylphosphate" evidence="5">
    <location>
        <position position="54"/>
    </location>
</feature>
<proteinExistence type="predicted"/>
<dbReference type="RefSeq" id="WP_248210806.1">
    <property type="nucleotide sequence ID" value="NZ_JALNMH010000013.1"/>
</dbReference>
<evidence type="ECO:0000259" key="6">
    <source>
        <dbReference type="PROSITE" id="PS50045"/>
    </source>
</evidence>
<dbReference type="Pfam" id="PF02954">
    <property type="entry name" value="HTH_8"/>
    <property type="match status" value="1"/>
</dbReference>
<dbReference type="SUPFAM" id="SSF52540">
    <property type="entry name" value="P-loop containing nucleoside triphosphate hydrolases"/>
    <property type="match status" value="1"/>
</dbReference>
<evidence type="ECO:0000256" key="3">
    <source>
        <dbReference type="ARBA" id="ARBA00023015"/>
    </source>
</evidence>
<dbReference type="CDD" id="cd00009">
    <property type="entry name" value="AAA"/>
    <property type="match status" value="1"/>
</dbReference>
<dbReference type="InterPro" id="IPR025943">
    <property type="entry name" value="Sigma_54_int_dom_ATP-bd_2"/>
</dbReference>
<dbReference type="InterPro" id="IPR002197">
    <property type="entry name" value="HTH_Fis"/>
</dbReference>
<accession>A0ABT0GKI6</accession>
<dbReference type="PROSITE" id="PS00675">
    <property type="entry name" value="SIGMA54_INTERACT_1"/>
    <property type="match status" value="1"/>
</dbReference>
<dbReference type="InterPro" id="IPR002078">
    <property type="entry name" value="Sigma_54_int"/>
</dbReference>
<dbReference type="Gene3D" id="1.10.10.60">
    <property type="entry name" value="Homeodomain-like"/>
    <property type="match status" value="1"/>
</dbReference>
<dbReference type="SUPFAM" id="SSF52172">
    <property type="entry name" value="CheY-like"/>
    <property type="match status" value="1"/>
</dbReference>
<gene>
    <name evidence="8" type="ORF">M0G41_15420</name>
</gene>
<organism evidence="8 9">
    <name type="scientific">Pseudomarimonas salicorniae</name>
    <dbReference type="NCBI Taxonomy" id="2933270"/>
    <lineage>
        <taxon>Bacteria</taxon>
        <taxon>Pseudomonadati</taxon>
        <taxon>Pseudomonadota</taxon>
        <taxon>Gammaproteobacteria</taxon>
        <taxon>Lysobacterales</taxon>
        <taxon>Lysobacteraceae</taxon>
        <taxon>Pseudomarimonas</taxon>
    </lineage>
</organism>
<evidence type="ECO:0000256" key="4">
    <source>
        <dbReference type="ARBA" id="ARBA00023163"/>
    </source>
</evidence>
<comment type="caution">
    <text evidence="8">The sequence shown here is derived from an EMBL/GenBank/DDBJ whole genome shotgun (WGS) entry which is preliminary data.</text>
</comment>
<dbReference type="PRINTS" id="PR01590">
    <property type="entry name" value="HTHFIS"/>
</dbReference>
<sequence length="448" mass="49516">MSRGHLLLVEDDAAQRTLVSDILDGAGFRVLSAEGLDAAVAQLGVPELVMVLSDFRLADGDGLALLREVRQRRPELSFVLMTAYGSIQHAVEAIRAGADDYLAKPFERQALLLTVDKALRTRELREENRRLNDALGEREQLVDLIGRAPAMQRLYRQIERLAPTDATVLVQGESGTGKELVARALHRLSRRADRPFVAVNCAAIPEGLVESEFFGAERGAYTGAQSARAGHFENAHGGTLFLDEIGELPLALQPKLLRALQEGRISRVGGARETAVDVRVIAATNRELAIEVAEGRFREDLYWRLNVVGLTLPPLRDRREDIPLLVDHFARRAARQHGLPEVAFPRNVLRALIDRPWSGNVRELANTVERLMLLAEDGEPSLDDLPDAPRRQAAPGFVLPAEGIDWDAMEHSLLQQALDLAQGQKKRAAALLGLPYKAFLYRLEKHGV</sequence>
<dbReference type="SUPFAM" id="SSF46689">
    <property type="entry name" value="Homeodomain-like"/>
    <property type="match status" value="1"/>
</dbReference>
<dbReference type="Gene3D" id="3.40.50.300">
    <property type="entry name" value="P-loop containing nucleotide triphosphate hydrolases"/>
    <property type="match status" value="1"/>
</dbReference>
<dbReference type="Pfam" id="PF00072">
    <property type="entry name" value="Response_reg"/>
    <property type="match status" value="1"/>
</dbReference>
<evidence type="ECO:0000313" key="8">
    <source>
        <dbReference type="EMBL" id="MCK7595059.1"/>
    </source>
</evidence>
<reference evidence="8" key="1">
    <citation type="submission" date="2022-04" db="EMBL/GenBank/DDBJ databases">
        <title>Lysobacter sp. CAU 1642 isolated from sea sand.</title>
        <authorList>
            <person name="Kim W."/>
        </authorList>
    </citation>
    <scope>NUCLEOTIDE SEQUENCE</scope>
    <source>
        <strain evidence="8">CAU 1642</strain>
    </source>
</reference>
<feature type="domain" description="Response regulatory" evidence="7">
    <location>
        <begin position="5"/>
        <end position="119"/>
    </location>
</feature>
<evidence type="ECO:0000313" key="9">
    <source>
        <dbReference type="Proteomes" id="UP001431449"/>
    </source>
</evidence>
<dbReference type="InterPro" id="IPR011006">
    <property type="entry name" value="CheY-like_superfamily"/>
</dbReference>
<evidence type="ECO:0000256" key="1">
    <source>
        <dbReference type="ARBA" id="ARBA00022741"/>
    </source>
</evidence>
<dbReference type="InterPro" id="IPR025662">
    <property type="entry name" value="Sigma_54_int_dom_ATP-bd_1"/>
</dbReference>
<dbReference type="PANTHER" id="PTHR32071">
    <property type="entry name" value="TRANSCRIPTIONAL REGULATORY PROTEIN"/>
    <property type="match status" value="1"/>
</dbReference>
<evidence type="ECO:0000256" key="5">
    <source>
        <dbReference type="PROSITE-ProRule" id="PRU00169"/>
    </source>
</evidence>
<dbReference type="Pfam" id="PF25601">
    <property type="entry name" value="AAA_lid_14"/>
    <property type="match status" value="1"/>
</dbReference>
<dbReference type="InterPro" id="IPR003593">
    <property type="entry name" value="AAA+_ATPase"/>
</dbReference>
<dbReference type="Proteomes" id="UP001431449">
    <property type="component" value="Unassembled WGS sequence"/>
</dbReference>
<dbReference type="Gene3D" id="1.10.8.60">
    <property type="match status" value="1"/>
</dbReference>
<evidence type="ECO:0000259" key="7">
    <source>
        <dbReference type="PROSITE" id="PS50110"/>
    </source>
</evidence>
<dbReference type="SMART" id="SM00382">
    <property type="entry name" value="AAA"/>
    <property type="match status" value="1"/>
</dbReference>
<dbReference type="InterPro" id="IPR058031">
    <property type="entry name" value="AAA_lid_NorR"/>
</dbReference>
<evidence type="ECO:0000256" key="2">
    <source>
        <dbReference type="ARBA" id="ARBA00022840"/>
    </source>
</evidence>
<dbReference type="SMART" id="SM00448">
    <property type="entry name" value="REC"/>
    <property type="match status" value="1"/>
</dbReference>
<keyword evidence="4" id="KW-0804">Transcription</keyword>
<protein>
    <submittedName>
        <fullName evidence="8">Sigma-54 dependent transcriptional regulator</fullName>
    </submittedName>
</protein>
<dbReference type="InterPro" id="IPR001789">
    <property type="entry name" value="Sig_transdc_resp-reg_receiver"/>
</dbReference>
<dbReference type="Gene3D" id="3.40.50.2300">
    <property type="match status" value="1"/>
</dbReference>
<keyword evidence="1" id="KW-0547">Nucleotide-binding</keyword>
<keyword evidence="5" id="KW-0597">Phosphoprotein</keyword>
<dbReference type="PANTHER" id="PTHR32071:SF14">
    <property type="entry name" value="TRANSCRIPTIONAL REGULATORY PROTEIN RTCR"/>
    <property type="match status" value="1"/>
</dbReference>
<dbReference type="EMBL" id="JALNMH010000013">
    <property type="protein sequence ID" value="MCK7595059.1"/>
    <property type="molecule type" value="Genomic_DNA"/>
</dbReference>
<dbReference type="InterPro" id="IPR027417">
    <property type="entry name" value="P-loop_NTPase"/>
</dbReference>
<name>A0ABT0GKI6_9GAMM</name>
<keyword evidence="9" id="KW-1185">Reference proteome</keyword>
<feature type="domain" description="Sigma-54 factor interaction" evidence="6">
    <location>
        <begin position="144"/>
        <end position="373"/>
    </location>
</feature>
<dbReference type="PROSITE" id="PS50110">
    <property type="entry name" value="RESPONSE_REGULATORY"/>
    <property type="match status" value="1"/>
</dbReference>